<dbReference type="HOGENOM" id="CLU_1328098_0_0_1"/>
<evidence type="ECO:0000313" key="2">
    <source>
        <dbReference type="EnsemblPlants" id="KEH38133"/>
    </source>
</evidence>
<proteinExistence type="predicted"/>
<reference evidence="1 3" key="2">
    <citation type="journal article" date="2014" name="BMC Genomics">
        <title>An improved genome release (version Mt4.0) for the model legume Medicago truncatula.</title>
        <authorList>
            <person name="Tang H."/>
            <person name="Krishnakumar V."/>
            <person name="Bidwell S."/>
            <person name="Rosen B."/>
            <person name="Chan A."/>
            <person name="Zhou S."/>
            <person name="Gentzbittel L."/>
            <person name="Childs K.L."/>
            <person name="Yandell M."/>
            <person name="Gundlach H."/>
            <person name="Mayer K.F."/>
            <person name="Schwartz D.C."/>
            <person name="Town C.D."/>
        </authorList>
    </citation>
    <scope>GENOME REANNOTATION</scope>
    <source>
        <strain evidence="1">A17</strain>
        <strain evidence="2 3">cv. Jemalong A17</strain>
    </source>
</reference>
<evidence type="ECO:0000313" key="3">
    <source>
        <dbReference type="Proteomes" id="UP000002051"/>
    </source>
</evidence>
<dbReference type="EMBL" id="CM001218">
    <property type="protein sequence ID" value="KEH38133.1"/>
    <property type="molecule type" value="Genomic_DNA"/>
</dbReference>
<name>A0A072V9Q9_MEDTR</name>
<reference evidence="1 3" key="1">
    <citation type="journal article" date="2011" name="Nature">
        <title>The Medicago genome provides insight into the evolution of rhizobial symbioses.</title>
        <authorList>
            <person name="Young N.D."/>
            <person name="Debelle F."/>
            <person name="Oldroyd G.E."/>
            <person name="Geurts R."/>
            <person name="Cannon S.B."/>
            <person name="Udvardi M.K."/>
            <person name="Benedito V.A."/>
            <person name="Mayer K.F."/>
            <person name="Gouzy J."/>
            <person name="Schoof H."/>
            <person name="Van de Peer Y."/>
            <person name="Proost S."/>
            <person name="Cook D.R."/>
            <person name="Meyers B.C."/>
            <person name="Spannagl M."/>
            <person name="Cheung F."/>
            <person name="De Mita S."/>
            <person name="Krishnakumar V."/>
            <person name="Gundlach H."/>
            <person name="Zhou S."/>
            <person name="Mudge J."/>
            <person name="Bharti A.K."/>
            <person name="Murray J.D."/>
            <person name="Naoumkina M.A."/>
            <person name="Rosen B."/>
            <person name="Silverstein K.A."/>
            <person name="Tang H."/>
            <person name="Rombauts S."/>
            <person name="Zhao P.X."/>
            <person name="Zhou P."/>
            <person name="Barbe V."/>
            <person name="Bardou P."/>
            <person name="Bechner M."/>
            <person name="Bellec A."/>
            <person name="Berger A."/>
            <person name="Berges H."/>
            <person name="Bidwell S."/>
            <person name="Bisseling T."/>
            <person name="Choisne N."/>
            <person name="Couloux A."/>
            <person name="Denny R."/>
            <person name="Deshpande S."/>
            <person name="Dai X."/>
            <person name="Doyle J.J."/>
            <person name="Dudez A.M."/>
            <person name="Farmer A.D."/>
            <person name="Fouteau S."/>
            <person name="Franken C."/>
            <person name="Gibelin C."/>
            <person name="Gish J."/>
            <person name="Goldstein S."/>
            <person name="Gonzalez A.J."/>
            <person name="Green P.J."/>
            <person name="Hallab A."/>
            <person name="Hartog M."/>
            <person name="Hua A."/>
            <person name="Humphray S.J."/>
            <person name="Jeong D.H."/>
            <person name="Jing Y."/>
            <person name="Jocker A."/>
            <person name="Kenton S.M."/>
            <person name="Kim D.J."/>
            <person name="Klee K."/>
            <person name="Lai H."/>
            <person name="Lang C."/>
            <person name="Lin S."/>
            <person name="Macmil S.L."/>
            <person name="Magdelenat G."/>
            <person name="Matthews L."/>
            <person name="McCorrison J."/>
            <person name="Monaghan E.L."/>
            <person name="Mun J.H."/>
            <person name="Najar F.Z."/>
            <person name="Nicholson C."/>
            <person name="Noirot C."/>
            <person name="O'Bleness M."/>
            <person name="Paule C.R."/>
            <person name="Poulain J."/>
            <person name="Prion F."/>
            <person name="Qin B."/>
            <person name="Qu C."/>
            <person name="Retzel E.F."/>
            <person name="Riddle C."/>
            <person name="Sallet E."/>
            <person name="Samain S."/>
            <person name="Samson N."/>
            <person name="Sanders I."/>
            <person name="Saurat O."/>
            <person name="Scarpelli C."/>
            <person name="Schiex T."/>
            <person name="Segurens B."/>
            <person name="Severin A.J."/>
            <person name="Sherrier D.J."/>
            <person name="Shi R."/>
            <person name="Sims S."/>
            <person name="Singer S.R."/>
            <person name="Sinharoy S."/>
            <person name="Sterck L."/>
            <person name="Viollet A."/>
            <person name="Wang B.B."/>
            <person name="Wang K."/>
            <person name="Wang M."/>
            <person name="Wang X."/>
            <person name="Warfsmann J."/>
            <person name="Weissenbach J."/>
            <person name="White D.D."/>
            <person name="White J.D."/>
            <person name="Wiley G.B."/>
            <person name="Wincker P."/>
            <person name="Xing Y."/>
            <person name="Yang L."/>
            <person name="Yao Z."/>
            <person name="Ying F."/>
            <person name="Zhai J."/>
            <person name="Zhou L."/>
            <person name="Zuber A."/>
            <person name="Denarie J."/>
            <person name="Dixon R.A."/>
            <person name="May G.D."/>
            <person name="Schwartz D.C."/>
            <person name="Rogers J."/>
            <person name="Quetier F."/>
            <person name="Town C.D."/>
            <person name="Roe B.A."/>
        </authorList>
    </citation>
    <scope>NUCLEOTIDE SEQUENCE [LARGE SCALE GENOMIC DNA]</scope>
    <source>
        <strain evidence="1">A17</strain>
        <strain evidence="2 3">cv. Jemalong A17</strain>
    </source>
</reference>
<dbReference type="Proteomes" id="UP000002051">
    <property type="component" value="Chromosome 2"/>
</dbReference>
<accession>A0A072V9Q9</accession>
<sequence length="207" mass="23077">MPQRISIWRDDATGENIEADQSYFLAEVNQITRKTFDKSLANIDPCLFAKFVGTNQADASSVRLHPTHGFMWKRETLNTEPNAEDLNSLVTIALFSLTLAPKSHKALSTVSFPITKGIAKLPGSLSFWGCFLTIALLSLVKANVSLWSIAFFFEKISFKNLAYRGIRDKASAKGILMQILLTLGNDEDDHHIYAKCLEQNHGCLARV</sequence>
<keyword evidence="3" id="KW-1185">Reference proteome</keyword>
<organism evidence="1 3">
    <name type="scientific">Medicago truncatula</name>
    <name type="common">Barrel medic</name>
    <name type="synonym">Medicago tribuloides</name>
    <dbReference type="NCBI Taxonomy" id="3880"/>
    <lineage>
        <taxon>Eukaryota</taxon>
        <taxon>Viridiplantae</taxon>
        <taxon>Streptophyta</taxon>
        <taxon>Embryophyta</taxon>
        <taxon>Tracheophyta</taxon>
        <taxon>Spermatophyta</taxon>
        <taxon>Magnoliopsida</taxon>
        <taxon>eudicotyledons</taxon>
        <taxon>Gunneridae</taxon>
        <taxon>Pentapetalae</taxon>
        <taxon>rosids</taxon>
        <taxon>fabids</taxon>
        <taxon>Fabales</taxon>
        <taxon>Fabaceae</taxon>
        <taxon>Papilionoideae</taxon>
        <taxon>50 kb inversion clade</taxon>
        <taxon>NPAAA clade</taxon>
        <taxon>Hologalegina</taxon>
        <taxon>IRL clade</taxon>
        <taxon>Trifolieae</taxon>
        <taxon>Medicago</taxon>
    </lineage>
</organism>
<dbReference type="EnsemblPlants" id="KEH38133">
    <property type="protein sequence ID" value="KEH38133"/>
    <property type="gene ID" value="MTR_2g461850"/>
</dbReference>
<evidence type="ECO:0000313" key="1">
    <source>
        <dbReference type="EMBL" id="KEH38133.1"/>
    </source>
</evidence>
<reference evidence="2" key="3">
    <citation type="submission" date="2015-04" db="UniProtKB">
        <authorList>
            <consortium name="EnsemblPlants"/>
        </authorList>
    </citation>
    <scope>IDENTIFICATION</scope>
    <source>
        <strain evidence="2">cv. Jemalong A17</strain>
    </source>
</reference>
<protein>
    <submittedName>
        <fullName evidence="1 2">Uncharacterized protein</fullName>
    </submittedName>
</protein>
<dbReference type="AlphaFoldDB" id="A0A072V9Q9"/>
<gene>
    <name evidence="1" type="ordered locus">MTR_2g461850</name>
</gene>